<accession>A0AAU9U7K3</accession>
<protein>
    <submittedName>
        <fullName evidence="1">Uncharacterized protein</fullName>
    </submittedName>
</protein>
<name>A0AAU9U7K3_EUPED</name>
<organism evidence="1 2">
    <name type="scientific">Euphydryas editha</name>
    <name type="common">Edith's checkerspot</name>
    <dbReference type="NCBI Taxonomy" id="104508"/>
    <lineage>
        <taxon>Eukaryota</taxon>
        <taxon>Metazoa</taxon>
        <taxon>Ecdysozoa</taxon>
        <taxon>Arthropoda</taxon>
        <taxon>Hexapoda</taxon>
        <taxon>Insecta</taxon>
        <taxon>Pterygota</taxon>
        <taxon>Neoptera</taxon>
        <taxon>Endopterygota</taxon>
        <taxon>Lepidoptera</taxon>
        <taxon>Glossata</taxon>
        <taxon>Ditrysia</taxon>
        <taxon>Papilionoidea</taxon>
        <taxon>Nymphalidae</taxon>
        <taxon>Nymphalinae</taxon>
        <taxon>Euphydryas</taxon>
    </lineage>
</organism>
<dbReference type="Proteomes" id="UP001153954">
    <property type="component" value="Unassembled WGS sequence"/>
</dbReference>
<comment type="caution">
    <text evidence="1">The sequence shown here is derived from an EMBL/GenBank/DDBJ whole genome shotgun (WGS) entry which is preliminary data.</text>
</comment>
<proteinExistence type="predicted"/>
<evidence type="ECO:0000313" key="2">
    <source>
        <dbReference type="Proteomes" id="UP001153954"/>
    </source>
</evidence>
<sequence length="71" mass="8480">MSLDFSAAKYITLMERFIWPQWRDCKYKIIPDEEISKYMPPLNESCKLLFSHADWKTINKFQAAKINGKYS</sequence>
<keyword evidence="2" id="KW-1185">Reference proteome</keyword>
<evidence type="ECO:0000313" key="1">
    <source>
        <dbReference type="EMBL" id="CAH2095138.1"/>
    </source>
</evidence>
<dbReference type="AlphaFoldDB" id="A0AAU9U7K3"/>
<reference evidence="1" key="1">
    <citation type="submission" date="2022-03" db="EMBL/GenBank/DDBJ databases">
        <authorList>
            <person name="Tunstrom K."/>
        </authorList>
    </citation>
    <scope>NUCLEOTIDE SEQUENCE</scope>
</reference>
<dbReference type="EMBL" id="CAKOGL010000015">
    <property type="protein sequence ID" value="CAH2095138.1"/>
    <property type="molecule type" value="Genomic_DNA"/>
</dbReference>
<gene>
    <name evidence="1" type="ORF">EEDITHA_LOCUS10628</name>
</gene>